<dbReference type="Proteomes" id="UP001152795">
    <property type="component" value="Unassembled WGS sequence"/>
</dbReference>
<evidence type="ECO:0000259" key="2">
    <source>
        <dbReference type="Pfam" id="PF16275"/>
    </source>
</evidence>
<sequence length="132" mass="15521">MNELKKNCNCVLGSSEKRKRKRSRWQSEEKKMIIPGMPMCLPTGMSEEQRTTYITHLRIEEISRRLRTGDLGIPENPEDRSPSPEPIYNSDGKRLNTRDFRVRKKLEEERHTLVQDAMKANTDYKPPADYKL</sequence>
<proteinExistence type="predicted"/>
<reference evidence="3" key="1">
    <citation type="submission" date="2020-04" db="EMBL/GenBank/DDBJ databases">
        <authorList>
            <person name="Alioto T."/>
            <person name="Alioto T."/>
            <person name="Gomez Garrido J."/>
        </authorList>
    </citation>
    <scope>NUCLEOTIDE SEQUENCE</scope>
    <source>
        <strain evidence="3">A484AB</strain>
    </source>
</reference>
<comment type="caution">
    <text evidence="3">The sequence shown here is derived from an EMBL/GenBank/DDBJ whole genome shotgun (WGS) entry which is preliminary data.</text>
</comment>
<feature type="region of interest" description="Disordered" evidence="1">
    <location>
        <begin position="68"/>
        <end position="132"/>
    </location>
</feature>
<feature type="region of interest" description="Disordered" evidence="1">
    <location>
        <begin position="15"/>
        <end position="44"/>
    </location>
</feature>
<dbReference type="InterPro" id="IPR047086">
    <property type="entry name" value="SF1-HH_sf"/>
</dbReference>
<dbReference type="Gene3D" id="6.10.140.1790">
    <property type="match status" value="1"/>
</dbReference>
<dbReference type="InterPro" id="IPR032570">
    <property type="entry name" value="SF1-HH"/>
</dbReference>
<dbReference type="OrthoDB" id="10021397at2759"/>
<feature type="compositionally biased region" description="Basic and acidic residues" evidence="1">
    <location>
        <begin position="91"/>
        <end position="113"/>
    </location>
</feature>
<evidence type="ECO:0000313" key="3">
    <source>
        <dbReference type="EMBL" id="CAB4043824.1"/>
    </source>
</evidence>
<feature type="non-terminal residue" evidence="3">
    <location>
        <position position="1"/>
    </location>
</feature>
<evidence type="ECO:0000313" key="4">
    <source>
        <dbReference type="Proteomes" id="UP001152795"/>
    </source>
</evidence>
<dbReference type="AlphaFoldDB" id="A0A6S7KLN3"/>
<protein>
    <submittedName>
        <fullName evidence="3">Splicing factor 1-like</fullName>
    </submittedName>
</protein>
<keyword evidence="4" id="KW-1185">Reference proteome</keyword>
<feature type="domain" description="Splicing factor 1 helix-hairpin" evidence="2">
    <location>
        <begin position="21"/>
        <end position="131"/>
    </location>
</feature>
<name>A0A6S7KLN3_PARCT</name>
<dbReference type="EMBL" id="CACRXK020033278">
    <property type="protein sequence ID" value="CAB4043824.1"/>
    <property type="molecule type" value="Genomic_DNA"/>
</dbReference>
<evidence type="ECO:0000256" key="1">
    <source>
        <dbReference type="SAM" id="MobiDB-lite"/>
    </source>
</evidence>
<organism evidence="3 4">
    <name type="scientific">Paramuricea clavata</name>
    <name type="common">Red gorgonian</name>
    <name type="synonym">Violescent sea-whip</name>
    <dbReference type="NCBI Taxonomy" id="317549"/>
    <lineage>
        <taxon>Eukaryota</taxon>
        <taxon>Metazoa</taxon>
        <taxon>Cnidaria</taxon>
        <taxon>Anthozoa</taxon>
        <taxon>Octocorallia</taxon>
        <taxon>Malacalcyonacea</taxon>
        <taxon>Plexauridae</taxon>
        <taxon>Paramuricea</taxon>
    </lineage>
</organism>
<gene>
    <name evidence="3" type="ORF">PACLA_8A088937</name>
</gene>
<dbReference type="Pfam" id="PF16275">
    <property type="entry name" value="SF1-HH"/>
    <property type="match status" value="1"/>
</dbReference>
<accession>A0A6S7KLN3</accession>